<evidence type="ECO:0000256" key="3">
    <source>
        <dbReference type="ARBA" id="ARBA00022801"/>
    </source>
</evidence>
<dbReference type="SUPFAM" id="SSF81606">
    <property type="entry name" value="PP2C-like"/>
    <property type="match status" value="1"/>
</dbReference>
<evidence type="ECO:0000256" key="2">
    <source>
        <dbReference type="ARBA" id="ARBA00022723"/>
    </source>
</evidence>
<gene>
    <name evidence="7" type="ORF">ASTO00021_LOCUS17929</name>
</gene>
<keyword evidence="3 5" id="KW-0378">Hydrolase</keyword>
<dbReference type="GO" id="GO:0004722">
    <property type="term" value="F:protein serine/threonine phosphatase activity"/>
    <property type="evidence" value="ECO:0007669"/>
    <property type="project" value="InterPro"/>
</dbReference>
<reference evidence="7" key="1">
    <citation type="submission" date="2021-01" db="EMBL/GenBank/DDBJ databases">
        <authorList>
            <person name="Corre E."/>
            <person name="Pelletier E."/>
            <person name="Niang G."/>
            <person name="Scheremetjew M."/>
            <person name="Finn R."/>
            <person name="Kale V."/>
            <person name="Holt S."/>
            <person name="Cochrane G."/>
            <person name="Meng A."/>
            <person name="Brown T."/>
            <person name="Cohen L."/>
        </authorList>
    </citation>
    <scope>NUCLEOTIDE SEQUENCE</scope>
    <source>
        <strain evidence="7">GSBS06</strain>
    </source>
</reference>
<evidence type="ECO:0000256" key="5">
    <source>
        <dbReference type="RuleBase" id="RU003465"/>
    </source>
</evidence>
<comment type="subcellular location">
    <subcellularLocation>
        <location evidence="1">Membrane</location>
        <topology evidence="1">Peripheral membrane protein</topology>
    </subcellularLocation>
</comment>
<dbReference type="Pfam" id="PF00481">
    <property type="entry name" value="PP2C"/>
    <property type="match status" value="1"/>
</dbReference>
<protein>
    <recommendedName>
        <fullName evidence="6">PPM-type phosphatase domain-containing protein</fullName>
    </recommendedName>
</protein>
<evidence type="ECO:0000313" key="7">
    <source>
        <dbReference type="EMBL" id="CAE0447965.1"/>
    </source>
</evidence>
<evidence type="ECO:0000256" key="1">
    <source>
        <dbReference type="ARBA" id="ARBA00004170"/>
    </source>
</evidence>
<evidence type="ECO:0000256" key="4">
    <source>
        <dbReference type="ARBA" id="ARBA00022912"/>
    </source>
</evidence>
<proteinExistence type="inferred from homology"/>
<accession>A0A7S3V2N6</accession>
<dbReference type="EMBL" id="HBIN01023287">
    <property type="protein sequence ID" value="CAE0447965.1"/>
    <property type="molecule type" value="Transcribed_RNA"/>
</dbReference>
<organism evidence="7">
    <name type="scientific">Aplanochytrium stocchinoi</name>
    <dbReference type="NCBI Taxonomy" id="215587"/>
    <lineage>
        <taxon>Eukaryota</taxon>
        <taxon>Sar</taxon>
        <taxon>Stramenopiles</taxon>
        <taxon>Bigyra</taxon>
        <taxon>Labyrinthulomycetes</taxon>
        <taxon>Thraustochytrida</taxon>
        <taxon>Thraustochytriidae</taxon>
        <taxon>Aplanochytrium</taxon>
    </lineage>
</organism>
<dbReference type="GO" id="GO:0046872">
    <property type="term" value="F:metal ion binding"/>
    <property type="evidence" value="ECO:0007669"/>
    <property type="project" value="UniProtKB-KW"/>
</dbReference>
<dbReference type="GO" id="GO:0016020">
    <property type="term" value="C:membrane"/>
    <property type="evidence" value="ECO:0007669"/>
    <property type="project" value="UniProtKB-SubCell"/>
</dbReference>
<evidence type="ECO:0000259" key="6">
    <source>
        <dbReference type="PROSITE" id="PS51746"/>
    </source>
</evidence>
<dbReference type="PROSITE" id="PS51746">
    <property type="entry name" value="PPM_2"/>
    <property type="match status" value="1"/>
</dbReference>
<sequence length="327" mass="36058">MIGKVVFSWGAHQVKGSRNYMEDGYSVIENFNEHIHDNTLHDIPRSYFGVFDGHGGDGCMHFVKKTLHLELARALEETRGDTEASLKLAFAWTEDKWMEKVKSSSKNEADTSGTTATVCILEGEEVFCAYLGDSPAFIMHHKNKTLSSMSEDHKPNGKIESKRIKKNGGTVKRQKKGPHRIYPGGLAVSRSFGDPTAKLAEFGGKVGTLIAEPEVSRHVINDESHFLFLCTDGVTDNVKNKQDIYLPLLRGYEPGIKEASKGSEVDYNLATRRMAVSAVEGLVKNDGYQDNATAVVVMFEATRSLLAKDAKSSVASLDTVHTLNNLF</sequence>
<dbReference type="AlphaFoldDB" id="A0A7S3V2N6"/>
<dbReference type="PANTHER" id="PTHR47992">
    <property type="entry name" value="PROTEIN PHOSPHATASE"/>
    <property type="match status" value="1"/>
</dbReference>
<feature type="domain" description="PPM-type phosphatase" evidence="6">
    <location>
        <begin position="8"/>
        <end position="299"/>
    </location>
</feature>
<dbReference type="SMART" id="SM00332">
    <property type="entry name" value="PP2Cc"/>
    <property type="match status" value="1"/>
</dbReference>
<dbReference type="InterPro" id="IPR001932">
    <property type="entry name" value="PPM-type_phosphatase-like_dom"/>
</dbReference>
<keyword evidence="2" id="KW-0479">Metal-binding</keyword>
<dbReference type="InterPro" id="IPR000222">
    <property type="entry name" value="PP2C_BS"/>
</dbReference>
<name>A0A7S3V2N6_9STRA</name>
<dbReference type="CDD" id="cd00143">
    <property type="entry name" value="PP2Cc"/>
    <property type="match status" value="1"/>
</dbReference>
<dbReference type="Gene3D" id="3.60.40.10">
    <property type="entry name" value="PPM-type phosphatase domain"/>
    <property type="match status" value="1"/>
</dbReference>
<dbReference type="PROSITE" id="PS01032">
    <property type="entry name" value="PPM_1"/>
    <property type="match status" value="1"/>
</dbReference>
<comment type="similarity">
    <text evidence="5">Belongs to the PP2C family.</text>
</comment>
<dbReference type="InterPro" id="IPR036457">
    <property type="entry name" value="PPM-type-like_dom_sf"/>
</dbReference>
<dbReference type="InterPro" id="IPR015655">
    <property type="entry name" value="PP2C"/>
</dbReference>
<keyword evidence="4 5" id="KW-0904">Protein phosphatase</keyword>